<evidence type="ECO:0000256" key="13">
    <source>
        <dbReference type="ARBA" id="ARBA00022989"/>
    </source>
</evidence>
<sequence>MIEAKFLLNSNWWGNFSSTDHCKLWGITCNGAGSVTHMDLSDYCPYAYVSIFFPRKLENMNWTCLPNLENLNLDLCNLTGSIPEEIGSLSKLTWLSQSANYHLEEIGDLTQLTYLNVKDNLLKGKIPSSIGQLMNLEFLDMSANQINNTIPTELGHLSNLSHLGLSWNQLLRQISAIKVLYKLQYLDLSHNLLSGLIPKELKQFGFLDNLNLSDNYLNGTIPTGLANLFNLTHLDLSHNNLFGQVSSSLCYIDDLDLSYNRLKCPNKQNCGKGNEKWDISSIWNYDGRIAYEDIIKATDDFDIRHCIGTGGYGSVYRAQLPSGKVIALKKLHRLEAEEPAFDKSFRNEVQMLTNVRQRNIIKLYGFCLHNRCMFLAYEYMERGSLFCSLRSNADAVELGWTLRLWGGGTGNNHGKASGRTTLVNGITSTRNRMLADVLDPRLPLPTNPMVVGNIVLVARMAIACLCSEPRFRPTMLCISQEFQSCRKTFATPLCAISLLQLWNAEIDFYPTNE</sequence>
<evidence type="ECO:0000256" key="18">
    <source>
        <dbReference type="ARBA" id="ARBA00048679"/>
    </source>
</evidence>
<evidence type="ECO:0000256" key="9">
    <source>
        <dbReference type="ARBA" id="ARBA00022737"/>
    </source>
</evidence>
<dbReference type="AlphaFoldDB" id="A0A4S4ECU0"/>
<dbReference type="InterPro" id="IPR000719">
    <property type="entry name" value="Prot_kinase_dom"/>
</dbReference>
<protein>
    <recommendedName>
        <fullName evidence="2">non-specific serine/threonine protein kinase</fullName>
        <ecNumber evidence="2">2.7.11.1</ecNumber>
    </recommendedName>
</protein>
<comment type="catalytic activity">
    <reaction evidence="17">
        <text>L-threonyl-[protein] + ATP = O-phospho-L-threonyl-[protein] + ADP + H(+)</text>
        <dbReference type="Rhea" id="RHEA:46608"/>
        <dbReference type="Rhea" id="RHEA-COMP:11060"/>
        <dbReference type="Rhea" id="RHEA-COMP:11605"/>
        <dbReference type="ChEBI" id="CHEBI:15378"/>
        <dbReference type="ChEBI" id="CHEBI:30013"/>
        <dbReference type="ChEBI" id="CHEBI:30616"/>
        <dbReference type="ChEBI" id="CHEBI:61977"/>
        <dbReference type="ChEBI" id="CHEBI:456216"/>
        <dbReference type="EC" id="2.7.11.1"/>
    </reaction>
</comment>
<dbReference type="SMART" id="SM00365">
    <property type="entry name" value="LRR_SD22"/>
    <property type="match status" value="3"/>
</dbReference>
<evidence type="ECO:0000256" key="8">
    <source>
        <dbReference type="ARBA" id="ARBA00022729"/>
    </source>
</evidence>
<dbReference type="GO" id="GO:0005524">
    <property type="term" value="F:ATP binding"/>
    <property type="evidence" value="ECO:0007669"/>
    <property type="project" value="UniProtKB-UniRule"/>
</dbReference>
<keyword evidence="7" id="KW-0812">Transmembrane</keyword>
<evidence type="ECO:0000313" key="22">
    <source>
        <dbReference type="Proteomes" id="UP000306102"/>
    </source>
</evidence>
<dbReference type="Pfam" id="PF00069">
    <property type="entry name" value="Pkinase"/>
    <property type="match status" value="1"/>
</dbReference>
<keyword evidence="15" id="KW-0675">Receptor</keyword>
<keyword evidence="3" id="KW-0723">Serine/threonine-protein kinase</keyword>
<proteinExistence type="predicted"/>
<evidence type="ECO:0000256" key="3">
    <source>
        <dbReference type="ARBA" id="ARBA00022527"/>
    </source>
</evidence>
<keyword evidence="4" id="KW-0597">Phosphoprotein</keyword>
<comment type="catalytic activity">
    <reaction evidence="18">
        <text>L-seryl-[protein] + ATP = O-phospho-L-seryl-[protein] + ADP + H(+)</text>
        <dbReference type="Rhea" id="RHEA:17989"/>
        <dbReference type="Rhea" id="RHEA-COMP:9863"/>
        <dbReference type="Rhea" id="RHEA-COMP:11604"/>
        <dbReference type="ChEBI" id="CHEBI:15378"/>
        <dbReference type="ChEBI" id="CHEBI:29999"/>
        <dbReference type="ChEBI" id="CHEBI:30616"/>
        <dbReference type="ChEBI" id="CHEBI:83421"/>
        <dbReference type="ChEBI" id="CHEBI:456216"/>
        <dbReference type="EC" id="2.7.11.1"/>
    </reaction>
</comment>
<evidence type="ECO:0000256" key="19">
    <source>
        <dbReference type="PROSITE-ProRule" id="PRU10141"/>
    </source>
</evidence>
<keyword evidence="9" id="KW-0677">Repeat</keyword>
<organism evidence="21 22">
    <name type="scientific">Camellia sinensis var. sinensis</name>
    <name type="common">China tea</name>
    <dbReference type="NCBI Taxonomy" id="542762"/>
    <lineage>
        <taxon>Eukaryota</taxon>
        <taxon>Viridiplantae</taxon>
        <taxon>Streptophyta</taxon>
        <taxon>Embryophyta</taxon>
        <taxon>Tracheophyta</taxon>
        <taxon>Spermatophyta</taxon>
        <taxon>Magnoliopsida</taxon>
        <taxon>eudicotyledons</taxon>
        <taxon>Gunneridae</taxon>
        <taxon>Pentapetalae</taxon>
        <taxon>asterids</taxon>
        <taxon>Ericales</taxon>
        <taxon>Theaceae</taxon>
        <taxon>Camellia</taxon>
    </lineage>
</organism>
<evidence type="ECO:0000256" key="12">
    <source>
        <dbReference type="ARBA" id="ARBA00022840"/>
    </source>
</evidence>
<keyword evidence="11" id="KW-0418">Kinase</keyword>
<dbReference type="Gene3D" id="3.80.10.10">
    <property type="entry name" value="Ribonuclease Inhibitor"/>
    <property type="match status" value="3"/>
</dbReference>
<dbReference type="SUPFAM" id="SSF56112">
    <property type="entry name" value="Protein kinase-like (PK-like)"/>
    <property type="match status" value="1"/>
</dbReference>
<keyword evidence="12 19" id="KW-0067">ATP-binding</keyword>
<dbReference type="EC" id="2.7.11.1" evidence="2"/>
<dbReference type="GO" id="GO:0004674">
    <property type="term" value="F:protein serine/threonine kinase activity"/>
    <property type="evidence" value="ECO:0007669"/>
    <property type="project" value="UniProtKB-KW"/>
</dbReference>
<keyword evidence="13" id="KW-1133">Transmembrane helix</keyword>
<evidence type="ECO:0000256" key="10">
    <source>
        <dbReference type="ARBA" id="ARBA00022741"/>
    </source>
</evidence>
<reference evidence="21 22" key="1">
    <citation type="journal article" date="2018" name="Proc. Natl. Acad. Sci. U.S.A.">
        <title>Draft genome sequence of Camellia sinensis var. sinensis provides insights into the evolution of the tea genome and tea quality.</title>
        <authorList>
            <person name="Wei C."/>
            <person name="Yang H."/>
            <person name="Wang S."/>
            <person name="Zhao J."/>
            <person name="Liu C."/>
            <person name="Gao L."/>
            <person name="Xia E."/>
            <person name="Lu Y."/>
            <person name="Tai Y."/>
            <person name="She G."/>
            <person name="Sun J."/>
            <person name="Cao H."/>
            <person name="Tong W."/>
            <person name="Gao Q."/>
            <person name="Li Y."/>
            <person name="Deng W."/>
            <person name="Jiang X."/>
            <person name="Wang W."/>
            <person name="Chen Q."/>
            <person name="Zhang S."/>
            <person name="Li H."/>
            <person name="Wu J."/>
            <person name="Wang P."/>
            <person name="Li P."/>
            <person name="Shi C."/>
            <person name="Zheng F."/>
            <person name="Jian J."/>
            <person name="Huang B."/>
            <person name="Shan D."/>
            <person name="Shi M."/>
            <person name="Fang C."/>
            <person name="Yue Y."/>
            <person name="Li F."/>
            <person name="Li D."/>
            <person name="Wei S."/>
            <person name="Han B."/>
            <person name="Jiang C."/>
            <person name="Yin Y."/>
            <person name="Xia T."/>
            <person name="Zhang Z."/>
            <person name="Bennetzen J.L."/>
            <person name="Zhao S."/>
            <person name="Wan X."/>
        </authorList>
    </citation>
    <scope>NUCLEOTIDE SEQUENCE [LARGE SCALE GENOMIC DNA]</scope>
    <source>
        <strain evidence="22">cv. Shuchazao</strain>
        <tissue evidence="21">Leaf</tissue>
    </source>
</reference>
<comment type="caution">
    <text evidence="21">The sequence shown here is derived from an EMBL/GenBank/DDBJ whole genome shotgun (WGS) entry which is preliminary data.</text>
</comment>
<keyword evidence="5" id="KW-0433">Leucine-rich repeat</keyword>
<dbReference type="PROSITE" id="PS00107">
    <property type="entry name" value="PROTEIN_KINASE_ATP"/>
    <property type="match status" value="1"/>
</dbReference>
<dbReference type="Proteomes" id="UP000306102">
    <property type="component" value="Unassembled WGS sequence"/>
</dbReference>
<dbReference type="GO" id="GO:0051707">
    <property type="term" value="P:response to other organism"/>
    <property type="evidence" value="ECO:0007669"/>
    <property type="project" value="UniProtKB-ARBA"/>
</dbReference>
<evidence type="ECO:0000259" key="20">
    <source>
        <dbReference type="PROSITE" id="PS50011"/>
    </source>
</evidence>
<evidence type="ECO:0000256" key="17">
    <source>
        <dbReference type="ARBA" id="ARBA00047899"/>
    </source>
</evidence>
<keyword evidence="16" id="KW-0325">Glycoprotein</keyword>
<dbReference type="EMBL" id="SDRB02005547">
    <property type="protein sequence ID" value="THG14110.1"/>
    <property type="molecule type" value="Genomic_DNA"/>
</dbReference>
<keyword evidence="10 19" id="KW-0547">Nucleotide-binding</keyword>
<dbReference type="PROSITE" id="PS50011">
    <property type="entry name" value="PROTEIN_KINASE_DOM"/>
    <property type="match status" value="1"/>
</dbReference>
<dbReference type="InterPro" id="IPR003591">
    <property type="entry name" value="Leu-rich_rpt_typical-subtyp"/>
</dbReference>
<keyword evidence="14" id="KW-0472">Membrane</keyword>
<evidence type="ECO:0000256" key="6">
    <source>
        <dbReference type="ARBA" id="ARBA00022679"/>
    </source>
</evidence>
<evidence type="ECO:0000256" key="7">
    <source>
        <dbReference type="ARBA" id="ARBA00022692"/>
    </source>
</evidence>
<dbReference type="SMART" id="SM00369">
    <property type="entry name" value="LRR_TYP"/>
    <property type="match status" value="4"/>
</dbReference>
<dbReference type="PROSITE" id="PS51450">
    <property type="entry name" value="LRR"/>
    <property type="match status" value="1"/>
</dbReference>
<feature type="binding site" evidence="19">
    <location>
        <position position="329"/>
    </location>
    <ligand>
        <name>ATP</name>
        <dbReference type="ChEBI" id="CHEBI:30616"/>
    </ligand>
</feature>
<evidence type="ECO:0000256" key="2">
    <source>
        <dbReference type="ARBA" id="ARBA00012513"/>
    </source>
</evidence>
<evidence type="ECO:0000256" key="14">
    <source>
        <dbReference type="ARBA" id="ARBA00023136"/>
    </source>
</evidence>
<dbReference type="InterPro" id="IPR051420">
    <property type="entry name" value="Ser_Thr_Kinases_DiverseReg"/>
</dbReference>
<dbReference type="Gene3D" id="3.30.200.20">
    <property type="entry name" value="Phosphorylase Kinase, domain 1"/>
    <property type="match status" value="1"/>
</dbReference>
<dbReference type="FunFam" id="3.80.10.10:FF:000041">
    <property type="entry name" value="LRR receptor-like serine/threonine-protein kinase ERECTA"/>
    <property type="match status" value="1"/>
</dbReference>
<evidence type="ECO:0000313" key="21">
    <source>
        <dbReference type="EMBL" id="THG14110.1"/>
    </source>
</evidence>
<dbReference type="InterPro" id="IPR011009">
    <property type="entry name" value="Kinase-like_dom_sf"/>
</dbReference>
<gene>
    <name evidence="21" type="ORF">TEA_009368</name>
</gene>
<evidence type="ECO:0000256" key="16">
    <source>
        <dbReference type="ARBA" id="ARBA00023180"/>
    </source>
</evidence>
<evidence type="ECO:0000256" key="11">
    <source>
        <dbReference type="ARBA" id="ARBA00022777"/>
    </source>
</evidence>
<dbReference type="SUPFAM" id="SSF52058">
    <property type="entry name" value="L domain-like"/>
    <property type="match status" value="1"/>
</dbReference>
<keyword evidence="22" id="KW-1185">Reference proteome</keyword>
<dbReference type="InterPro" id="IPR032675">
    <property type="entry name" value="LRR_dom_sf"/>
</dbReference>
<dbReference type="GO" id="GO:0006952">
    <property type="term" value="P:defense response"/>
    <property type="evidence" value="ECO:0007669"/>
    <property type="project" value="UniProtKB-ARBA"/>
</dbReference>
<evidence type="ECO:0000256" key="5">
    <source>
        <dbReference type="ARBA" id="ARBA00022614"/>
    </source>
</evidence>
<dbReference type="GO" id="GO:0016020">
    <property type="term" value="C:membrane"/>
    <property type="evidence" value="ECO:0007669"/>
    <property type="project" value="UniProtKB-SubCell"/>
</dbReference>
<dbReference type="FunFam" id="3.30.200.20:FF:000309">
    <property type="entry name" value="Leucine-rich repeat receptor protein kinase MSP1"/>
    <property type="match status" value="1"/>
</dbReference>
<dbReference type="PANTHER" id="PTHR48005">
    <property type="entry name" value="LEUCINE RICH REPEAT KINASE 2"/>
    <property type="match status" value="1"/>
</dbReference>
<dbReference type="PRINTS" id="PR00019">
    <property type="entry name" value="LEURICHRPT"/>
</dbReference>
<feature type="domain" description="Protein kinase" evidence="20">
    <location>
        <begin position="301"/>
        <end position="513"/>
    </location>
</feature>
<name>A0A4S4ECU0_CAMSN</name>
<dbReference type="InterPro" id="IPR017441">
    <property type="entry name" value="Protein_kinase_ATP_BS"/>
</dbReference>
<keyword evidence="6" id="KW-0808">Transferase</keyword>
<accession>A0A4S4ECU0</accession>
<dbReference type="InterPro" id="IPR001611">
    <property type="entry name" value="Leu-rich_rpt"/>
</dbReference>
<dbReference type="PANTHER" id="PTHR48005:SF16">
    <property type="entry name" value="MDIS1-INTERACTING RECEPTOR LIKE KINASE 2-LIKE ISOFORM X1"/>
    <property type="match status" value="1"/>
</dbReference>
<keyword evidence="8" id="KW-0732">Signal</keyword>
<comment type="subcellular location">
    <subcellularLocation>
        <location evidence="1">Membrane</location>
        <topology evidence="1">Single-pass type I membrane protein</topology>
    </subcellularLocation>
</comment>
<evidence type="ECO:0000256" key="4">
    <source>
        <dbReference type="ARBA" id="ARBA00022553"/>
    </source>
</evidence>
<dbReference type="Pfam" id="PF00560">
    <property type="entry name" value="LRR_1"/>
    <property type="match status" value="6"/>
</dbReference>
<evidence type="ECO:0000256" key="1">
    <source>
        <dbReference type="ARBA" id="ARBA00004479"/>
    </source>
</evidence>
<evidence type="ECO:0000256" key="15">
    <source>
        <dbReference type="ARBA" id="ARBA00023170"/>
    </source>
</evidence>